<dbReference type="InterPro" id="IPR000566">
    <property type="entry name" value="Lipocln_cytosolic_FA-bd_dom"/>
</dbReference>
<dbReference type="GO" id="GO:0042246">
    <property type="term" value="P:tissue regeneration"/>
    <property type="evidence" value="ECO:0007669"/>
    <property type="project" value="InterPro"/>
</dbReference>
<protein>
    <recommendedName>
        <fullName evidence="3">Apolipoprotein D</fullName>
    </recommendedName>
</protein>
<name>A0A6J2VCA3_CHACN</name>
<dbReference type="GO" id="GO:0000302">
    <property type="term" value="P:response to reactive oxygen species"/>
    <property type="evidence" value="ECO:0007669"/>
    <property type="project" value="TreeGrafter"/>
</dbReference>
<dbReference type="FunFam" id="2.40.128.20:FF:000003">
    <property type="entry name" value="Apolipoprotein D"/>
    <property type="match status" value="1"/>
</dbReference>
<dbReference type="GO" id="GO:0005737">
    <property type="term" value="C:cytoplasm"/>
    <property type="evidence" value="ECO:0007669"/>
    <property type="project" value="TreeGrafter"/>
</dbReference>
<evidence type="ECO:0000256" key="2">
    <source>
        <dbReference type="ARBA" id="ARBA00006889"/>
    </source>
</evidence>
<feature type="domain" description="Lipocalin/cytosolic fatty-acid binding" evidence="12">
    <location>
        <begin position="37"/>
        <end position="181"/>
    </location>
</feature>
<sequence length="191" mass="21195">MQALHVLSLTLLSVLAVSGQNFHPGRCPTPPVQQNFDATRYVGRWYEIQKLPAIFQKGECGQATYTLRSDGVVQVLNEEWLADGTVNSIEGTAKVKDVSEPAKLEVSFYEGTPPGPYWVLSTDYDNYALVYGCTNYFGLFHVDFAWILARSRSLPAETMDEVHGILTSNGIKIDKLTTTDQSPELCSNMPL</sequence>
<keyword evidence="13" id="KW-1185">Reference proteome</keyword>
<evidence type="ECO:0000256" key="3">
    <source>
        <dbReference type="ARBA" id="ARBA00019890"/>
    </source>
</evidence>
<dbReference type="GO" id="GO:0006869">
    <property type="term" value="P:lipid transport"/>
    <property type="evidence" value="ECO:0007669"/>
    <property type="project" value="InterPro"/>
</dbReference>
<evidence type="ECO:0000256" key="9">
    <source>
        <dbReference type="ARBA" id="ARBA00023180"/>
    </source>
</evidence>
<dbReference type="CTD" id="100148022"/>
<evidence type="ECO:0000256" key="1">
    <source>
        <dbReference type="ARBA" id="ARBA00004613"/>
    </source>
</evidence>
<dbReference type="Pfam" id="PF08212">
    <property type="entry name" value="Lipocalin_2"/>
    <property type="match status" value="1"/>
</dbReference>
<gene>
    <name evidence="14" type="primary">apoda.2</name>
</gene>
<dbReference type="PANTHER" id="PTHR10612:SF58">
    <property type="entry name" value="APOLIPOPROTEIN D"/>
    <property type="match status" value="1"/>
</dbReference>
<dbReference type="Gene3D" id="2.40.128.20">
    <property type="match status" value="1"/>
</dbReference>
<feature type="signal peptide" evidence="11">
    <location>
        <begin position="1"/>
        <end position="19"/>
    </location>
</feature>
<dbReference type="PRINTS" id="PR00179">
    <property type="entry name" value="LIPOCALIN"/>
</dbReference>
<comment type="subcellular location">
    <subcellularLocation>
        <location evidence="1">Secreted</location>
    </subcellularLocation>
</comment>
<dbReference type="InterPro" id="IPR026222">
    <property type="entry name" value="ApoD_vertbrte"/>
</dbReference>
<dbReference type="GeneID" id="115812125"/>
<keyword evidence="4" id="KW-0813">Transport</keyword>
<evidence type="ECO:0000256" key="6">
    <source>
        <dbReference type="ARBA" id="ARBA00022729"/>
    </source>
</evidence>
<dbReference type="GO" id="GO:0008289">
    <property type="term" value="F:lipid binding"/>
    <property type="evidence" value="ECO:0007669"/>
    <property type="project" value="UniProtKB-KW"/>
</dbReference>
<evidence type="ECO:0000256" key="5">
    <source>
        <dbReference type="ARBA" id="ARBA00022525"/>
    </source>
</evidence>
<dbReference type="PANTHER" id="PTHR10612">
    <property type="entry name" value="APOLIPOPROTEIN D"/>
    <property type="match status" value="1"/>
</dbReference>
<keyword evidence="5" id="KW-0964">Secreted</keyword>
<dbReference type="InParanoid" id="A0A6J2VCA3"/>
<dbReference type="AlphaFoldDB" id="A0A6J2VCA3"/>
<dbReference type="FunCoup" id="A0A6J2VCA3">
    <property type="interactions" value="2"/>
</dbReference>
<keyword evidence="8" id="KW-1015">Disulfide bond</keyword>
<keyword evidence="6 11" id="KW-0732">Signal</keyword>
<dbReference type="OrthoDB" id="565904at2759"/>
<evidence type="ECO:0000313" key="14">
    <source>
        <dbReference type="RefSeq" id="XP_030630475.1"/>
    </source>
</evidence>
<dbReference type="GO" id="GO:0006629">
    <property type="term" value="P:lipid metabolic process"/>
    <property type="evidence" value="ECO:0007669"/>
    <property type="project" value="TreeGrafter"/>
</dbReference>
<dbReference type="PRINTS" id="PR02058">
    <property type="entry name" value="APODVERTBRTE"/>
</dbReference>
<dbReference type="GO" id="GO:0005576">
    <property type="term" value="C:extracellular region"/>
    <property type="evidence" value="ECO:0007669"/>
    <property type="project" value="UniProtKB-SubCell"/>
</dbReference>
<feature type="chain" id="PRO_5027203932" description="Apolipoprotein D" evidence="11">
    <location>
        <begin position="20"/>
        <end position="191"/>
    </location>
</feature>
<evidence type="ECO:0000256" key="7">
    <source>
        <dbReference type="ARBA" id="ARBA00023121"/>
    </source>
</evidence>
<keyword evidence="9" id="KW-0325">Glycoprotein</keyword>
<dbReference type="InterPro" id="IPR022272">
    <property type="entry name" value="Lipocalin_CS"/>
</dbReference>
<keyword evidence="10" id="KW-0873">Pyrrolidone carboxylic acid</keyword>
<reference evidence="14" key="1">
    <citation type="submission" date="2025-08" db="UniProtKB">
        <authorList>
            <consortium name="RefSeq"/>
        </authorList>
    </citation>
    <scope>IDENTIFICATION</scope>
</reference>
<dbReference type="SUPFAM" id="SSF50814">
    <property type="entry name" value="Lipocalins"/>
    <property type="match status" value="1"/>
</dbReference>
<dbReference type="RefSeq" id="XP_030630475.1">
    <property type="nucleotide sequence ID" value="XM_030774615.1"/>
</dbReference>
<dbReference type="Proteomes" id="UP000504632">
    <property type="component" value="Chromosome 5"/>
</dbReference>
<dbReference type="PIRSF" id="PIRSF036893">
    <property type="entry name" value="Lipocalin_ApoD"/>
    <property type="match status" value="1"/>
</dbReference>
<dbReference type="PRINTS" id="PR01219">
    <property type="entry name" value="APOLIPOPROTD"/>
</dbReference>
<dbReference type="GO" id="GO:0007420">
    <property type="term" value="P:brain development"/>
    <property type="evidence" value="ECO:0007669"/>
    <property type="project" value="InterPro"/>
</dbReference>
<evidence type="ECO:0000259" key="12">
    <source>
        <dbReference type="Pfam" id="PF08212"/>
    </source>
</evidence>
<dbReference type="InterPro" id="IPR012674">
    <property type="entry name" value="Calycin"/>
</dbReference>
<proteinExistence type="inferred from homology"/>
<evidence type="ECO:0000256" key="8">
    <source>
        <dbReference type="ARBA" id="ARBA00023157"/>
    </source>
</evidence>
<evidence type="ECO:0000256" key="10">
    <source>
        <dbReference type="ARBA" id="ARBA00023283"/>
    </source>
</evidence>
<dbReference type="PROSITE" id="PS00213">
    <property type="entry name" value="LIPOCALIN"/>
    <property type="match status" value="1"/>
</dbReference>
<comment type="similarity">
    <text evidence="2 11">Belongs to the calycin superfamily. Lipocalin family.</text>
</comment>
<dbReference type="InterPro" id="IPR022271">
    <property type="entry name" value="Lipocalin_ApoD"/>
</dbReference>
<evidence type="ECO:0000313" key="13">
    <source>
        <dbReference type="Proteomes" id="UP000504632"/>
    </source>
</evidence>
<evidence type="ECO:0000256" key="4">
    <source>
        <dbReference type="ARBA" id="ARBA00022448"/>
    </source>
</evidence>
<keyword evidence="7" id="KW-0446">Lipid-binding</keyword>
<organism evidence="13 14">
    <name type="scientific">Chanos chanos</name>
    <name type="common">Milkfish</name>
    <name type="synonym">Mugil chanos</name>
    <dbReference type="NCBI Taxonomy" id="29144"/>
    <lineage>
        <taxon>Eukaryota</taxon>
        <taxon>Metazoa</taxon>
        <taxon>Chordata</taxon>
        <taxon>Craniata</taxon>
        <taxon>Vertebrata</taxon>
        <taxon>Euteleostomi</taxon>
        <taxon>Actinopterygii</taxon>
        <taxon>Neopterygii</taxon>
        <taxon>Teleostei</taxon>
        <taxon>Ostariophysi</taxon>
        <taxon>Gonorynchiformes</taxon>
        <taxon>Chanidae</taxon>
        <taxon>Chanos</taxon>
    </lineage>
</organism>
<accession>A0A6J2VCA3</accession>
<dbReference type="CDD" id="cd19437">
    <property type="entry name" value="lipocalin_apoD-like"/>
    <property type="match status" value="1"/>
</dbReference>
<dbReference type="InterPro" id="IPR002969">
    <property type="entry name" value="ApolipopD"/>
</dbReference>
<evidence type="ECO:0000256" key="11">
    <source>
        <dbReference type="PIRNR" id="PIRNR036893"/>
    </source>
</evidence>